<name>A0A4S8MS01_DENBC</name>
<dbReference type="GO" id="GO:0008270">
    <property type="term" value="F:zinc ion binding"/>
    <property type="evidence" value="ECO:0007669"/>
    <property type="project" value="InterPro"/>
</dbReference>
<evidence type="ECO:0000256" key="1">
    <source>
        <dbReference type="SAM" id="Coils"/>
    </source>
</evidence>
<dbReference type="InterPro" id="IPR001138">
    <property type="entry name" value="Zn2Cys6_DnaBD"/>
</dbReference>
<dbReference type="Proteomes" id="UP000297245">
    <property type="component" value="Unassembled WGS sequence"/>
</dbReference>
<sequence>MLVATYQRAHLSSGVVKTLGPLAWPIHLVPTWLDQQIGLYTSIFILKHASSLDDDDDDDFNIETFDGSPITFLTFTPATYLRYGDRASNQSIKRENIPSCNYQTNTSISPVQVKQRPGFGLHSNYSSHSYKTALFSPFPNNGIETEDLQGKSLYQLKRKKRCDLTKPKCSACESGQPQWGDCEYEPEDGMTQTERLLKEVTRLEKRNTELTRENERLQEEYDRLSMRLSCLELESFLQTHSALSEIPPGIPIEPQAPDWTSIMMFDQPYYQSTDLSSFVGPRQETVPESYSDSVCQPLPEAGHEMGGAVQPLNAHYYGSSVTDQDFTIMVAQSDFQESWNPRTTNSDFQELTASTYEFCL</sequence>
<gene>
    <name evidence="2" type="ORF">K435DRAFT_849726</name>
</gene>
<dbReference type="InterPro" id="IPR036864">
    <property type="entry name" value="Zn2-C6_fun-type_DNA-bd_sf"/>
</dbReference>
<reference evidence="2 3" key="1">
    <citation type="journal article" date="2019" name="Nat. Ecol. Evol.">
        <title>Megaphylogeny resolves global patterns of mushroom evolution.</title>
        <authorList>
            <person name="Varga T."/>
            <person name="Krizsan K."/>
            <person name="Foldi C."/>
            <person name="Dima B."/>
            <person name="Sanchez-Garcia M."/>
            <person name="Sanchez-Ramirez S."/>
            <person name="Szollosi G.J."/>
            <person name="Szarkandi J.G."/>
            <person name="Papp V."/>
            <person name="Albert L."/>
            <person name="Andreopoulos W."/>
            <person name="Angelini C."/>
            <person name="Antonin V."/>
            <person name="Barry K.W."/>
            <person name="Bougher N.L."/>
            <person name="Buchanan P."/>
            <person name="Buyck B."/>
            <person name="Bense V."/>
            <person name="Catcheside P."/>
            <person name="Chovatia M."/>
            <person name="Cooper J."/>
            <person name="Damon W."/>
            <person name="Desjardin D."/>
            <person name="Finy P."/>
            <person name="Geml J."/>
            <person name="Haridas S."/>
            <person name="Hughes K."/>
            <person name="Justo A."/>
            <person name="Karasinski D."/>
            <person name="Kautmanova I."/>
            <person name="Kiss B."/>
            <person name="Kocsube S."/>
            <person name="Kotiranta H."/>
            <person name="LaButti K.M."/>
            <person name="Lechner B.E."/>
            <person name="Liimatainen K."/>
            <person name="Lipzen A."/>
            <person name="Lukacs Z."/>
            <person name="Mihaltcheva S."/>
            <person name="Morgado L.N."/>
            <person name="Niskanen T."/>
            <person name="Noordeloos M.E."/>
            <person name="Ohm R.A."/>
            <person name="Ortiz-Santana B."/>
            <person name="Ovrebo C."/>
            <person name="Racz N."/>
            <person name="Riley R."/>
            <person name="Savchenko A."/>
            <person name="Shiryaev A."/>
            <person name="Soop K."/>
            <person name="Spirin V."/>
            <person name="Szebenyi C."/>
            <person name="Tomsovsky M."/>
            <person name="Tulloss R.E."/>
            <person name="Uehling J."/>
            <person name="Grigoriev I.V."/>
            <person name="Vagvolgyi C."/>
            <person name="Papp T."/>
            <person name="Martin F.M."/>
            <person name="Miettinen O."/>
            <person name="Hibbett D.S."/>
            <person name="Nagy L.G."/>
        </authorList>
    </citation>
    <scope>NUCLEOTIDE SEQUENCE [LARGE SCALE GENOMIC DNA]</scope>
    <source>
        <strain evidence="2 3">CBS 962.96</strain>
    </source>
</reference>
<dbReference type="GO" id="GO:0000981">
    <property type="term" value="F:DNA-binding transcription factor activity, RNA polymerase II-specific"/>
    <property type="evidence" value="ECO:0007669"/>
    <property type="project" value="InterPro"/>
</dbReference>
<proteinExistence type="predicted"/>
<dbReference type="EMBL" id="ML179047">
    <property type="protein sequence ID" value="THV05732.1"/>
    <property type="molecule type" value="Genomic_DNA"/>
</dbReference>
<evidence type="ECO:0000313" key="3">
    <source>
        <dbReference type="Proteomes" id="UP000297245"/>
    </source>
</evidence>
<dbReference type="Gene3D" id="4.10.240.10">
    <property type="entry name" value="Zn(2)-C6 fungal-type DNA-binding domain"/>
    <property type="match status" value="1"/>
</dbReference>
<organism evidence="2 3">
    <name type="scientific">Dendrothele bispora (strain CBS 962.96)</name>
    <dbReference type="NCBI Taxonomy" id="1314807"/>
    <lineage>
        <taxon>Eukaryota</taxon>
        <taxon>Fungi</taxon>
        <taxon>Dikarya</taxon>
        <taxon>Basidiomycota</taxon>
        <taxon>Agaricomycotina</taxon>
        <taxon>Agaricomycetes</taxon>
        <taxon>Agaricomycetidae</taxon>
        <taxon>Agaricales</taxon>
        <taxon>Agaricales incertae sedis</taxon>
        <taxon>Dendrothele</taxon>
    </lineage>
</organism>
<dbReference type="CDD" id="cd00067">
    <property type="entry name" value="GAL4"/>
    <property type="match status" value="1"/>
</dbReference>
<evidence type="ECO:0008006" key="4">
    <source>
        <dbReference type="Google" id="ProtNLM"/>
    </source>
</evidence>
<keyword evidence="3" id="KW-1185">Reference proteome</keyword>
<dbReference type="CDD" id="cd14686">
    <property type="entry name" value="bZIP"/>
    <property type="match status" value="1"/>
</dbReference>
<keyword evidence="1" id="KW-0175">Coiled coil</keyword>
<feature type="coiled-coil region" evidence="1">
    <location>
        <begin position="193"/>
        <end position="234"/>
    </location>
</feature>
<dbReference type="AlphaFoldDB" id="A0A4S8MS01"/>
<accession>A0A4S8MS01</accession>
<protein>
    <recommendedName>
        <fullName evidence="4">Zn(2)-C6 fungal-type domain-containing protein</fullName>
    </recommendedName>
</protein>
<evidence type="ECO:0000313" key="2">
    <source>
        <dbReference type="EMBL" id="THV05732.1"/>
    </source>
</evidence>